<sequence length="323" mass="36094">MLALVLKDRCTHASTIDDFVRLALSSVMTNSLATEFNWGGRKKLKFSEQYFVKILSWLLSKGKYPRKTGDMKEIVANWLRLAPQRSGGKHFRKYCSIATNEGDLSDDKSSPKKATGTPKKSTPKKATGTPKETVSKNRTPRRSRVKRNILTPNKVAQLKQKINKKEEFDEDPHSDLDADFNCDGDSDNSLAPKKKLASSSPKKTKDNKSRGIKPDDALDLDSSFNIDHQDLRNTSQKSSLAAVQSVSEPSFPRKRIKKEKSEDNFDELDNHFNSNPVSTSSRAKAGSPSIFSVKSNSDLEFVGEEVFEFSRDEAEGDPDDLIS</sequence>
<evidence type="ECO:0000313" key="3">
    <source>
        <dbReference type="Proteomes" id="UP001075354"/>
    </source>
</evidence>
<proteinExistence type="predicted"/>
<organism evidence="2 3">
    <name type="scientific">Megalurothrips usitatus</name>
    <name type="common">bean blossom thrips</name>
    <dbReference type="NCBI Taxonomy" id="439358"/>
    <lineage>
        <taxon>Eukaryota</taxon>
        <taxon>Metazoa</taxon>
        <taxon>Ecdysozoa</taxon>
        <taxon>Arthropoda</taxon>
        <taxon>Hexapoda</taxon>
        <taxon>Insecta</taxon>
        <taxon>Pterygota</taxon>
        <taxon>Neoptera</taxon>
        <taxon>Paraneoptera</taxon>
        <taxon>Thysanoptera</taxon>
        <taxon>Terebrantia</taxon>
        <taxon>Thripoidea</taxon>
        <taxon>Thripidae</taxon>
        <taxon>Megalurothrips</taxon>
    </lineage>
</organism>
<dbReference type="AlphaFoldDB" id="A0AAV7X039"/>
<feature type="compositionally biased region" description="Polar residues" evidence="1">
    <location>
        <begin position="222"/>
        <end position="248"/>
    </location>
</feature>
<keyword evidence="3" id="KW-1185">Reference proteome</keyword>
<feature type="compositionally biased region" description="Basic residues" evidence="1">
    <location>
        <begin position="138"/>
        <end position="147"/>
    </location>
</feature>
<comment type="caution">
    <text evidence="2">The sequence shown here is derived from an EMBL/GenBank/DDBJ whole genome shotgun (WGS) entry which is preliminary data.</text>
</comment>
<feature type="compositionally biased region" description="Basic and acidic residues" evidence="1">
    <location>
        <begin position="163"/>
        <end position="176"/>
    </location>
</feature>
<feature type="region of interest" description="Disordered" evidence="1">
    <location>
        <begin position="102"/>
        <end position="291"/>
    </location>
</feature>
<evidence type="ECO:0000256" key="1">
    <source>
        <dbReference type="SAM" id="MobiDB-lite"/>
    </source>
</evidence>
<dbReference type="EMBL" id="JAPTSV010000795">
    <property type="protein sequence ID" value="KAJ1518996.1"/>
    <property type="molecule type" value="Genomic_DNA"/>
</dbReference>
<feature type="compositionally biased region" description="Acidic residues" evidence="1">
    <location>
        <begin position="177"/>
        <end position="186"/>
    </location>
</feature>
<evidence type="ECO:0000313" key="2">
    <source>
        <dbReference type="EMBL" id="KAJ1518996.1"/>
    </source>
</evidence>
<reference evidence="2" key="1">
    <citation type="submission" date="2022-12" db="EMBL/GenBank/DDBJ databases">
        <title>Chromosome-level genome assembly of the bean flower thrips Megalurothrips usitatus.</title>
        <authorList>
            <person name="Ma L."/>
            <person name="Liu Q."/>
            <person name="Li H."/>
            <person name="Cai W."/>
        </authorList>
    </citation>
    <scope>NUCLEOTIDE SEQUENCE</scope>
    <source>
        <strain evidence="2">Cailab_2022a</strain>
    </source>
</reference>
<name>A0AAV7X039_9NEOP</name>
<feature type="compositionally biased region" description="Polar residues" evidence="1">
    <location>
        <begin position="271"/>
        <end position="282"/>
    </location>
</feature>
<protein>
    <submittedName>
        <fullName evidence="2">Uncharacterized protein</fullName>
    </submittedName>
</protein>
<accession>A0AAV7X039</accession>
<gene>
    <name evidence="2" type="ORF">ONE63_011377</name>
</gene>
<feature type="compositionally biased region" description="Basic and acidic residues" evidence="1">
    <location>
        <begin position="203"/>
        <end position="216"/>
    </location>
</feature>
<dbReference type="Proteomes" id="UP001075354">
    <property type="component" value="Unassembled WGS sequence"/>
</dbReference>